<dbReference type="InterPro" id="IPR040371">
    <property type="entry name" value="RMC1"/>
</dbReference>
<gene>
    <name evidence="2" type="ORF">LSCM4_06889</name>
</gene>
<dbReference type="KEGG" id="loi:92362733"/>
<dbReference type="GO" id="GO:0005765">
    <property type="term" value="C:lysosomal membrane"/>
    <property type="evidence" value="ECO:0007669"/>
    <property type="project" value="TreeGrafter"/>
</dbReference>
<keyword evidence="3" id="KW-1185">Reference proteome</keyword>
<comment type="caution">
    <text evidence="2">The sequence shown here is derived from an EMBL/GenBank/DDBJ whole genome shotgun (WGS) entry which is preliminary data.</text>
</comment>
<feature type="compositionally biased region" description="Polar residues" evidence="1">
    <location>
        <begin position="756"/>
        <end position="767"/>
    </location>
</feature>
<accession>A0A836HSH4</accession>
<sequence length="1526" mass="161225">MSAEYNRADGGADGPSLIDLSEPLPSSIQQLGLTLSGSPLTATTATVAAAASASPSFRVRAMHLDDVAEDVILVCEDSITLFVPLTRSAAAAAAAACLRMAHPLQVWTLPLSPPCCTTASTSGLCLPRRLPMPHEEVRRSASVLIAVPVTPPAAPSSSTSSTGRIGAPGLTSEPALASDHGARAAPPPVIAVYIMECPVLPKGVDCIEASAVPLPRPLARIVCAPNTLRFRDAWYPVRFFCWCGSVTAATTAAASTAAASPTYADHHLLCVSSIAVDLIRVRYRVGRALAPSSPPSPQAPTESLPLPSYGMGGPGDEGRIDRETPGTPSLSTASPGAAASPTTSAFTVPLTTVGGLCDGAALVSISVLQRYVTRSDWCTYDARSRVLLSLNHARPSVVKPIKVHVRQRASSLDNELSSKSRGGAEASSSPLELRTCTELTLSESLCSTLHMECAPRPENAADGVAAELSELPLPLLQSPHFSQQLSSVLGALTAYGQFWVYHVPSGRVDIGDQREPVMNLYMHLPSDGPGGRNSSGVSPAERALDGGVARAGTPASAAEESESGSLFRWITAAASLATASAPLPEVQGGGFIHAARLSLAAVISRAPRGLQVATHDLLPGAIEADEPAPPLSQTPRFVTLCVHVVDNLIVIHAPDTARSAVYDLADYGSSSVPQTSATNACRAARRRSTTRFCVLRAMLPGATGAGLRAYNPAAVNAASNTAALRHCSSEPTISSAAGGGAARAPQAMGTRDYGSLQRSQSYHSSGSGAADSVDRVSVAMSKASPSPSSTALYPPAAASSAAQVTATSALATEQQQRHRLRDRKAAVQRQVPSANFVSMLSVLTSSILGLTAREPATTTAATAAPAAPLAYPLYCCGAAEVEGGREDGNAAVSREPLSDRKLVSYGDYQWLASPRLPLVMNAANGTVHVCRVDAARVAEWRLSVDVSRVIDQADQDPRLRQQEQGLDAGIAKSDPVCGLVRSYVSFLCRRRQRLSTDSGDGRSTSIVCALVGLLRELTIQVVGLPGTDSDDSVAGAHHTNHDERAEVDVLRHLLFSAPVAIVGAAGKQLYALWLCMLENLTIESEFAACCDAVERERTLGSAGVVGCADDACVTGTAASGRLNISSTELQQLLLQSVFAPIWTALQSSSLPCYPEYQQQQQQRRRRLEGLLSDYVRLLHSVAIPVEPQLQHLLLEVILCDVTDTSRLLGSPQLTPVCSAAYRVQELLRQRVVEPNDATARWLLEWWGAFQQARESIRRIDADDASARRLHARGSPAEHCTERSGTAHCAPSAPAAATATPQWNTRVFSSLFCPGDATEDAETIFEEALRLLVSNGSFMEAAEAYSGRSNFTAAAAALQRVPQQSKFAEVPAAAPWPALPHHPQTRVLSWDSLALSVLDGAWRCLRCAEEELFSYTGGGPVAPAQKRSVSDLASAPPKSRQLRVLERQVHDAHLVYAAVATALLVKPLAGALPPLPAIEEAQPSQGPLSGVSLATENRRFHAHETNYEQLRRQVQQDWQELKLRGRA</sequence>
<dbReference type="GO" id="GO:0031902">
    <property type="term" value="C:late endosome membrane"/>
    <property type="evidence" value="ECO:0007669"/>
    <property type="project" value="TreeGrafter"/>
</dbReference>
<feature type="region of interest" description="Disordered" evidence="1">
    <location>
        <begin position="151"/>
        <end position="170"/>
    </location>
</feature>
<dbReference type="GeneID" id="92362733"/>
<evidence type="ECO:0000313" key="2">
    <source>
        <dbReference type="EMBL" id="KAG5481813.1"/>
    </source>
</evidence>
<reference evidence="3" key="2">
    <citation type="journal article" date="2021" name="Sci. Data">
        <title>Chromosome-scale genome sequencing, assembly and annotation of six genomes from subfamily Leishmaniinae.</title>
        <authorList>
            <person name="Almutairi H."/>
            <person name="Urbaniak M.D."/>
            <person name="Bates M.D."/>
            <person name="Jariyapan N."/>
            <person name="Kwakye-Nuako G."/>
            <person name="Thomaz Soccol V."/>
            <person name="Al-Salem W.S."/>
            <person name="Dillon R.J."/>
            <person name="Bates P.A."/>
            <person name="Gatherer D."/>
        </authorList>
    </citation>
    <scope>NUCLEOTIDE SEQUENCE [LARGE SCALE GENOMIC DNA]</scope>
</reference>
<dbReference type="GO" id="GO:0010506">
    <property type="term" value="P:regulation of autophagy"/>
    <property type="evidence" value="ECO:0007669"/>
    <property type="project" value="InterPro"/>
</dbReference>
<dbReference type="EMBL" id="JAFHLR010000017">
    <property type="protein sequence ID" value="KAG5481813.1"/>
    <property type="molecule type" value="Genomic_DNA"/>
</dbReference>
<dbReference type="PANTHER" id="PTHR12897">
    <property type="entry name" value="COLON CANCER-ASSOCIATED PROTEIN MIC1"/>
    <property type="match status" value="1"/>
</dbReference>
<evidence type="ECO:0000256" key="1">
    <source>
        <dbReference type="SAM" id="MobiDB-lite"/>
    </source>
</evidence>
<feature type="region of interest" description="Disordered" evidence="1">
    <location>
        <begin position="290"/>
        <end position="342"/>
    </location>
</feature>
<organism evidence="2 3">
    <name type="scientific">Leishmania orientalis</name>
    <dbReference type="NCBI Taxonomy" id="2249476"/>
    <lineage>
        <taxon>Eukaryota</taxon>
        <taxon>Discoba</taxon>
        <taxon>Euglenozoa</taxon>
        <taxon>Kinetoplastea</taxon>
        <taxon>Metakinetoplastina</taxon>
        <taxon>Trypanosomatida</taxon>
        <taxon>Trypanosomatidae</taxon>
        <taxon>Leishmaniinae</taxon>
        <taxon>Leishmania</taxon>
    </lineage>
</organism>
<protein>
    <submittedName>
        <fullName evidence="2">Uncharacterized protein</fullName>
    </submittedName>
</protein>
<feature type="compositionally biased region" description="Low complexity" evidence="1">
    <location>
        <begin position="327"/>
        <end position="342"/>
    </location>
</feature>
<evidence type="ECO:0000313" key="3">
    <source>
        <dbReference type="Proteomes" id="UP000674143"/>
    </source>
</evidence>
<name>A0A836HSH4_9TRYP</name>
<dbReference type="PANTHER" id="PTHR12897:SF4">
    <property type="entry name" value="REGULATOR OF MON1-CCZ1 COMPLEX"/>
    <property type="match status" value="1"/>
</dbReference>
<proteinExistence type="predicted"/>
<dbReference type="GO" id="GO:0035658">
    <property type="term" value="C:Mon1-Ccz1 complex"/>
    <property type="evidence" value="ECO:0007669"/>
    <property type="project" value="InterPro"/>
</dbReference>
<feature type="region of interest" description="Disordered" evidence="1">
    <location>
        <begin position="730"/>
        <end position="770"/>
    </location>
</feature>
<dbReference type="RefSeq" id="XP_067064173.1">
    <property type="nucleotide sequence ID" value="XM_067208799.1"/>
</dbReference>
<reference evidence="3" key="1">
    <citation type="journal article" date="2021" name="Microbiol. Resour. Announc.">
        <title>LGAAP: Leishmaniinae Genome Assembly and Annotation Pipeline.</title>
        <authorList>
            <person name="Almutairi H."/>
            <person name="Urbaniak M.D."/>
            <person name="Bates M.D."/>
            <person name="Jariyapan N."/>
            <person name="Kwakye-Nuako G."/>
            <person name="Thomaz-Soccol V."/>
            <person name="Al-Salem W.S."/>
            <person name="Dillon R.J."/>
            <person name="Bates P.A."/>
            <person name="Gatherer D."/>
        </authorList>
    </citation>
    <scope>NUCLEOTIDE SEQUENCE [LARGE SCALE GENOMIC DNA]</scope>
</reference>
<dbReference type="Proteomes" id="UP000674143">
    <property type="component" value="Unassembled WGS sequence"/>
</dbReference>